<evidence type="ECO:0000313" key="3">
    <source>
        <dbReference type="EMBL" id="GFG39210.1"/>
    </source>
</evidence>
<feature type="compositionally biased region" description="Polar residues" evidence="1">
    <location>
        <begin position="56"/>
        <end position="91"/>
    </location>
</feature>
<dbReference type="InterPro" id="IPR055577">
    <property type="entry name" value="DUF7153"/>
</dbReference>
<dbReference type="PANTHER" id="PTHR22198">
    <property type="entry name" value="FERM DOMAIN-CONTAINING PROTEIN"/>
    <property type="match status" value="1"/>
</dbReference>
<proteinExistence type="predicted"/>
<dbReference type="Proteomes" id="UP000502823">
    <property type="component" value="Unassembled WGS sequence"/>
</dbReference>
<dbReference type="EMBL" id="BLKM01000881">
    <property type="protein sequence ID" value="GFG39210.1"/>
    <property type="molecule type" value="Genomic_DNA"/>
</dbReference>
<dbReference type="AlphaFoldDB" id="A0A6L2Q5J6"/>
<dbReference type="Pfam" id="PF23672">
    <property type="entry name" value="DUF7153"/>
    <property type="match status" value="1"/>
</dbReference>
<protein>
    <recommendedName>
        <fullName evidence="2">DUF7153 domain-containing protein</fullName>
    </recommendedName>
</protein>
<evidence type="ECO:0000313" key="4">
    <source>
        <dbReference type="Proteomes" id="UP000502823"/>
    </source>
</evidence>
<gene>
    <name evidence="3" type="ORF">Cfor_11275</name>
</gene>
<sequence length="370" mass="40802">MEEHHYRTHIFLSPTGGGCQGCFESEPTTQRRPSVTLMKWAVGGASGGNRRKQSGRTDNTSLTVSETPPTGSRQVSFSNGARQGTVTSPSAAQREPVTLATLNKDCFIIPVASLDRFLPAGVPLPFTDKGPSFLSVLEVDDPKLCVLLHLMTPMEPIEPVLESPLVRPLAQQKTAASDLLTEVGSAKTAIEGMLLSNMEKNAQFPFISYYVINTSQTDPVDFFRNLKAASLRKFDPRSLRYTAAHTLDLFNEVATIARPPLNTSSKRPHSTATGYIISVYKVFEGDDGEKFEKNWLYWTGARMLYRYLPKSAGLRRITLHKSISSGDKMYLLMCECSNFLENLSAAALLLPALRARLCGYTGLYRTTASF</sequence>
<feature type="domain" description="DUF7153" evidence="2">
    <location>
        <begin position="190"/>
        <end position="365"/>
    </location>
</feature>
<dbReference type="PANTHER" id="PTHR22198:SF1">
    <property type="entry name" value="FERM DOMAIN-CONTAINING PROTEIN"/>
    <property type="match status" value="1"/>
</dbReference>
<name>A0A6L2Q5J6_COPFO</name>
<dbReference type="OrthoDB" id="6060890at2759"/>
<reference evidence="4" key="1">
    <citation type="submission" date="2020-01" db="EMBL/GenBank/DDBJ databases">
        <title>Draft genome sequence of the Termite Coptotermes fromosanus.</title>
        <authorList>
            <person name="Itakura S."/>
            <person name="Yosikawa Y."/>
            <person name="Umezawa K."/>
        </authorList>
    </citation>
    <scope>NUCLEOTIDE SEQUENCE [LARGE SCALE GENOMIC DNA]</scope>
</reference>
<comment type="caution">
    <text evidence="3">The sequence shown here is derived from an EMBL/GenBank/DDBJ whole genome shotgun (WGS) entry which is preliminary data.</text>
</comment>
<feature type="region of interest" description="Disordered" evidence="1">
    <location>
        <begin position="41"/>
        <end position="92"/>
    </location>
</feature>
<accession>A0A6L2Q5J6</accession>
<keyword evidence="4" id="KW-1185">Reference proteome</keyword>
<dbReference type="FunCoup" id="A0A6L2Q5J6">
    <property type="interactions" value="1"/>
</dbReference>
<dbReference type="PROSITE" id="PS51257">
    <property type="entry name" value="PROKAR_LIPOPROTEIN"/>
    <property type="match status" value="1"/>
</dbReference>
<evidence type="ECO:0000256" key="1">
    <source>
        <dbReference type="SAM" id="MobiDB-lite"/>
    </source>
</evidence>
<organism evidence="3 4">
    <name type="scientific">Coptotermes formosanus</name>
    <name type="common">Formosan subterranean termite</name>
    <dbReference type="NCBI Taxonomy" id="36987"/>
    <lineage>
        <taxon>Eukaryota</taxon>
        <taxon>Metazoa</taxon>
        <taxon>Ecdysozoa</taxon>
        <taxon>Arthropoda</taxon>
        <taxon>Hexapoda</taxon>
        <taxon>Insecta</taxon>
        <taxon>Pterygota</taxon>
        <taxon>Neoptera</taxon>
        <taxon>Polyneoptera</taxon>
        <taxon>Dictyoptera</taxon>
        <taxon>Blattodea</taxon>
        <taxon>Blattoidea</taxon>
        <taxon>Termitoidae</taxon>
        <taxon>Rhinotermitidae</taxon>
        <taxon>Coptotermes</taxon>
    </lineage>
</organism>
<evidence type="ECO:0000259" key="2">
    <source>
        <dbReference type="Pfam" id="PF23672"/>
    </source>
</evidence>
<dbReference type="InParanoid" id="A0A6L2Q5J6"/>